<organism evidence="2 3">
    <name type="scientific">Hibiscus sabdariffa</name>
    <name type="common">roselle</name>
    <dbReference type="NCBI Taxonomy" id="183260"/>
    <lineage>
        <taxon>Eukaryota</taxon>
        <taxon>Viridiplantae</taxon>
        <taxon>Streptophyta</taxon>
        <taxon>Embryophyta</taxon>
        <taxon>Tracheophyta</taxon>
        <taxon>Spermatophyta</taxon>
        <taxon>Magnoliopsida</taxon>
        <taxon>eudicotyledons</taxon>
        <taxon>Gunneridae</taxon>
        <taxon>Pentapetalae</taxon>
        <taxon>rosids</taxon>
        <taxon>malvids</taxon>
        <taxon>Malvales</taxon>
        <taxon>Malvaceae</taxon>
        <taxon>Malvoideae</taxon>
        <taxon>Hibiscus</taxon>
    </lineage>
</organism>
<dbReference type="Proteomes" id="UP001396334">
    <property type="component" value="Unassembled WGS sequence"/>
</dbReference>
<evidence type="ECO:0000256" key="1">
    <source>
        <dbReference type="SAM" id="MobiDB-lite"/>
    </source>
</evidence>
<proteinExistence type="predicted"/>
<sequence length="121" mass="13758">MRQCLGNARFLSAPFDPRNELGAAFLYAEVPTRLISLKPGGEGQKSHVHESDAVASEVELVSELGFQRLQALDQLLLRFRLVLLYYIYPLAKPRTRPVIADKDRKEAAATRDSRPHRCIRR</sequence>
<name>A0ABR2T4F6_9ROSI</name>
<protein>
    <submittedName>
        <fullName evidence="2">Uncharacterized protein</fullName>
    </submittedName>
</protein>
<feature type="region of interest" description="Disordered" evidence="1">
    <location>
        <begin position="100"/>
        <end position="121"/>
    </location>
</feature>
<comment type="caution">
    <text evidence="2">The sequence shown here is derived from an EMBL/GenBank/DDBJ whole genome shotgun (WGS) entry which is preliminary data.</text>
</comment>
<reference evidence="2 3" key="1">
    <citation type="journal article" date="2024" name="G3 (Bethesda)">
        <title>Genome assembly of Hibiscus sabdariffa L. provides insights into metabolisms of medicinal natural products.</title>
        <authorList>
            <person name="Kim T."/>
        </authorList>
    </citation>
    <scope>NUCLEOTIDE SEQUENCE [LARGE SCALE GENOMIC DNA]</scope>
    <source>
        <strain evidence="2">TK-2024</strain>
        <tissue evidence="2">Old leaves</tissue>
    </source>
</reference>
<keyword evidence="3" id="KW-1185">Reference proteome</keyword>
<evidence type="ECO:0000313" key="2">
    <source>
        <dbReference type="EMBL" id="KAK9032371.1"/>
    </source>
</evidence>
<gene>
    <name evidence="2" type="ORF">V6N11_056642</name>
</gene>
<evidence type="ECO:0000313" key="3">
    <source>
        <dbReference type="Proteomes" id="UP001396334"/>
    </source>
</evidence>
<feature type="compositionally biased region" description="Basic and acidic residues" evidence="1">
    <location>
        <begin position="100"/>
        <end position="115"/>
    </location>
</feature>
<dbReference type="EMBL" id="JBBPBN010000009">
    <property type="protein sequence ID" value="KAK9032371.1"/>
    <property type="molecule type" value="Genomic_DNA"/>
</dbReference>
<accession>A0ABR2T4F6</accession>